<gene>
    <name evidence="2" type="ORF">QSV35_04310</name>
</gene>
<dbReference type="Pfam" id="PF13460">
    <property type="entry name" value="NAD_binding_10"/>
    <property type="match status" value="1"/>
</dbReference>
<dbReference type="InterPro" id="IPR016040">
    <property type="entry name" value="NAD(P)-bd_dom"/>
</dbReference>
<dbReference type="SUPFAM" id="SSF51735">
    <property type="entry name" value="NAD(P)-binding Rossmann-fold domains"/>
    <property type="match status" value="1"/>
</dbReference>
<protein>
    <submittedName>
        <fullName evidence="2">NAD-dependent epimerase/dehydratase family protein</fullName>
    </submittedName>
</protein>
<dbReference type="InterPro" id="IPR036291">
    <property type="entry name" value="NAD(P)-bd_dom_sf"/>
</dbReference>
<proteinExistence type="predicted"/>
<dbReference type="InterPro" id="IPR051783">
    <property type="entry name" value="NAD(P)-dependent_oxidoreduct"/>
</dbReference>
<evidence type="ECO:0000313" key="3">
    <source>
        <dbReference type="Proteomes" id="UP001235064"/>
    </source>
</evidence>
<comment type="caution">
    <text evidence="2">The sequence shown here is derived from an EMBL/GenBank/DDBJ whole genome shotgun (WGS) entry which is preliminary data.</text>
</comment>
<dbReference type="Proteomes" id="UP001235064">
    <property type="component" value="Unassembled WGS sequence"/>
</dbReference>
<sequence>MRILLTGATGYVGSAVLDELVGAGHEVVALVRSVAAAEQVRAKDARAEIGDAADADRLAGLLATTDAVIHTAASDDPVALNTAIADAVERAYAGTERRLVLTSGIWIYGDGDDIQDDDIPKPADLVAWRVPIEDRLLAGPVSTTIVAPGVVYGRGESLLPIARGGVGDGAQHWTWVHVDDLARLYRLVVEHPTALGRVIASDGVPVAVRDVAGPEARVETADEARARLGTAFADALLLDQRAYGAKARSLGWQPRHAVEPQTLVVR</sequence>
<evidence type="ECO:0000259" key="1">
    <source>
        <dbReference type="Pfam" id="PF13460"/>
    </source>
</evidence>
<dbReference type="RefSeq" id="WP_286287056.1">
    <property type="nucleotide sequence ID" value="NZ_JASXSZ010000001.1"/>
</dbReference>
<feature type="domain" description="NAD(P)-binding" evidence="1">
    <location>
        <begin position="7"/>
        <end position="152"/>
    </location>
</feature>
<accession>A0ABT7MVR9</accession>
<reference evidence="2 3" key="1">
    <citation type="submission" date="2023-06" db="EMBL/GenBank/DDBJ databases">
        <title>Microbacterium sp. nov., isolated from a waste landfill.</title>
        <authorList>
            <person name="Wen W."/>
        </authorList>
    </citation>
    <scope>NUCLEOTIDE SEQUENCE [LARGE SCALE GENOMIC DNA]</scope>
    <source>
        <strain evidence="2 3">ASV49</strain>
    </source>
</reference>
<name>A0ABT7MVR9_9MICO</name>
<dbReference type="EMBL" id="JASXSZ010000001">
    <property type="protein sequence ID" value="MDL9978546.1"/>
    <property type="molecule type" value="Genomic_DNA"/>
</dbReference>
<organism evidence="2 3">
    <name type="scientific">Microbacterium candidum</name>
    <dbReference type="NCBI Taxonomy" id="3041922"/>
    <lineage>
        <taxon>Bacteria</taxon>
        <taxon>Bacillati</taxon>
        <taxon>Actinomycetota</taxon>
        <taxon>Actinomycetes</taxon>
        <taxon>Micrococcales</taxon>
        <taxon>Microbacteriaceae</taxon>
        <taxon>Microbacterium</taxon>
    </lineage>
</organism>
<dbReference type="PANTHER" id="PTHR48079:SF6">
    <property type="entry name" value="NAD(P)-BINDING DOMAIN-CONTAINING PROTEIN-RELATED"/>
    <property type="match status" value="1"/>
</dbReference>
<dbReference type="Gene3D" id="3.40.50.720">
    <property type="entry name" value="NAD(P)-binding Rossmann-like Domain"/>
    <property type="match status" value="1"/>
</dbReference>
<dbReference type="PANTHER" id="PTHR48079">
    <property type="entry name" value="PROTEIN YEEZ"/>
    <property type="match status" value="1"/>
</dbReference>
<keyword evidence="3" id="KW-1185">Reference proteome</keyword>
<evidence type="ECO:0000313" key="2">
    <source>
        <dbReference type="EMBL" id="MDL9978546.1"/>
    </source>
</evidence>